<comment type="subcellular location">
    <subcellularLocation>
        <location evidence="1">Cell membrane</location>
        <topology evidence="1">Multi-pass membrane protein</topology>
    </subcellularLocation>
</comment>
<evidence type="ECO:0000256" key="2">
    <source>
        <dbReference type="ARBA" id="ARBA00007977"/>
    </source>
</evidence>
<protein>
    <submittedName>
        <fullName evidence="8">PSE family sulfate exporter</fullName>
    </submittedName>
</protein>
<evidence type="ECO:0000256" key="5">
    <source>
        <dbReference type="ARBA" id="ARBA00022989"/>
    </source>
</evidence>
<dbReference type="GO" id="GO:0005886">
    <property type="term" value="C:plasma membrane"/>
    <property type="evidence" value="ECO:0007669"/>
    <property type="project" value="UniProtKB-SubCell"/>
</dbReference>
<dbReference type="HOGENOM" id="CLU_033541_0_0_6"/>
<evidence type="ECO:0000256" key="7">
    <source>
        <dbReference type="SAM" id="Phobius"/>
    </source>
</evidence>
<dbReference type="Pfam" id="PF03601">
    <property type="entry name" value="Cons_hypoth698"/>
    <property type="match status" value="1"/>
</dbReference>
<dbReference type="InterPro" id="IPR004630">
    <property type="entry name" value="UPF0324_YeiH-like"/>
</dbReference>
<dbReference type="InterPro" id="IPR018383">
    <property type="entry name" value="UPF0324_pro"/>
</dbReference>
<evidence type="ECO:0000313" key="9">
    <source>
        <dbReference type="Proteomes" id="UP000028931"/>
    </source>
</evidence>
<dbReference type="OrthoDB" id="9805703at2"/>
<evidence type="ECO:0000313" key="8">
    <source>
        <dbReference type="EMBL" id="AIL61500.1"/>
    </source>
</evidence>
<keyword evidence="4 7" id="KW-0812">Transmembrane</keyword>
<dbReference type="NCBIfam" id="TIGR00698">
    <property type="entry name" value="YeiH family putative sulfate export transporter"/>
    <property type="match status" value="1"/>
</dbReference>
<dbReference type="PANTHER" id="PTHR30106">
    <property type="entry name" value="INNER MEMBRANE PROTEIN YEIH-RELATED"/>
    <property type="match status" value="1"/>
</dbReference>
<sequence>MDHPVQGAQQAQGKFAAHHHSRTQLPYSLLTGVTGSLALAALALWLSSSPLLHGSGIGTLTLAMLLGLAVGNLVPGTVHRAAAAGVQLCKQPVLRLGVALYGFRLTVQQVQALGVQAFVTDALLILSTISLAIWLGTRVLGMERGTAVLIGAGHAICGAAAILASAGVVRARNDQVAIACVVLFGTLGMLLYPWLFTLMPTLFGDSHGFGIFTGATLHEVAQVVAAGQAMDPQAAEAAVVAKLIQVLLLAPFVLGLGVWLSRKSEGGQRTAAVKVPLFVLGFIACMLINSWLALDQSVHQALVSFDDLLLAAAMAALGFSTRLIDLRKAGLKPLILAAALTLQLMIVGGALTLL</sequence>
<feature type="transmembrane region" description="Helical" evidence="7">
    <location>
        <begin position="27"/>
        <end position="46"/>
    </location>
</feature>
<keyword evidence="5 7" id="KW-1133">Transmembrane helix</keyword>
<feature type="transmembrane region" description="Helical" evidence="7">
    <location>
        <begin position="176"/>
        <end position="195"/>
    </location>
</feature>
<feature type="transmembrane region" description="Helical" evidence="7">
    <location>
        <begin position="113"/>
        <end position="135"/>
    </location>
</feature>
<accession>A0A077FAD9</accession>
<feature type="transmembrane region" description="Helical" evidence="7">
    <location>
        <begin position="331"/>
        <end position="353"/>
    </location>
</feature>
<evidence type="ECO:0000256" key="6">
    <source>
        <dbReference type="ARBA" id="ARBA00023136"/>
    </source>
</evidence>
<organism evidence="8 9">
    <name type="scientific">Pseudomonas alkylphenolica</name>
    <dbReference type="NCBI Taxonomy" id="237609"/>
    <lineage>
        <taxon>Bacteria</taxon>
        <taxon>Pseudomonadati</taxon>
        <taxon>Pseudomonadota</taxon>
        <taxon>Gammaproteobacteria</taxon>
        <taxon>Pseudomonadales</taxon>
        <taxon>Pseudomonadaceae</taxon>
        <taxon>Pseudomonas</taxon>
    </lineage>
</organism>
<name>A0A077FAD9_9PSED</name>
<evidence type="ECO:0000256" key="4">
    <source>
        <dbReference type="ARBA" id="ARBA00022692"/>
    </source>
</evidence>
<dbReference type="Proteomes" id="UP000028931">
    <property type="component" value="Chromosome"/>
</dbReference>
<feature type="transmembrane region" description="Helical" evidence="7">
    <location>
        <begin position="147"/>
        <end position="169"/>
    </location>
</feature>
<evidence type="ECO:0000256" key="1">
    <source>
        <dbReference type="ARBA" id="ARBA00004651"/>
    </source>
</evidence>
<evidence type="ECO:0000256" key="3">
    <source>
        <dbReference type="ARBA" id="ARBA00022475"/>
    </source>
</evidence>
<comment type="similarity">
    <text evidence="2">Belongs to the UPF0324 family.</text>
</comment>
<proteinExistence type="inferred from homology"/>
<keyword evidence="6 7" id="KW-0472">Membrane</keyword>
<dbReference type="PANTHER" id="PTHR30106:SF2">
    <property type="entry name" value="UPF0324 INNER MEMBRANE PROTEIN YEIH"/>
    <property type="match status" value="1"/>
</dbReference>
<dbReference type="KEGG" id="palk:PSAKL28_22870"/>
<dbReference type="AlphaFoldDB" id="A0A077FAD9"/>
<dbReference type="eggNOG" id="COG2855">
    <property type="taxonomic scope" value="Bacteria"/>
</dbReference>
<reference evidence="8 9" key="1">
    <citation type="submission" date="2014-07" db="EMBL/GenBank/DDBJ databases">
        <authorList>
            <person name="Lee K."/>
            <person name="Lim J.Y."/>
            <person name="Hwang I."/>
        </authorList>
    </citation>
    <scope>NUCLEOTIDE SEQUENCE [LARGE SCALE GENOMIC DNA]</scope>
    <source>
        <strain evidence="8 9">KL28</strain>
    </source>
</reference>
<feature type="transmembrane region" description="Helical" evidence="7">
    <location>
        <begin position="239"/>
        <end position="260"/>
    </location>
</feature>
<feature type="transmembrane region" description="Helical" evidence="7">
    <location>
        <begin position="272"/>
        <end position="292"/>
    </location>
</feature>
<keyword evidence="3" id="KW-1003">Cell membrane</keyword>
<dbReference type="RefSeq" id="WP_084589099.1">
    <property type="nucleotide sequence ID" value="NZ_CP009048.1"/>
</dbReference>
<gene>
    <name evidence="8" type="ORF">PSAKL28_22870</name>
</gene>
<dbReference type="EMBL" id="CP009048">
    <property type="protein sequence ID" value="AIL61500.1"/>
    <property type="molecule type" value="Genomic_DNA"/>
</dbReference>
<feature type="transmembrane region" description="Helical" evidence="7">
    <location>
        <begin position="52"/>
        <end position="74"/>
    </location>
</feature>